<accession>A0A6J5SVY8</accession>
<evidence type="ECO:0000313" key="2">
    <source>
        <dbReference type="EMBL" id="CAB4219166.1"/>
    </source>
</evidence>
<feature type="coiled-coil region" evidence="1">
    <location>
        <begin position="436"/>
        <end position="501"/>
    </location>
</feature>
<protein>
    <submittedName>
        <fullName evidence="2">Uncharacterized protein</fullName>
    </submittedName>
</protein>
<proteinExistence type="predicted"/>
<name>A0A6J5SVY8_9CAUD</name>
<dbReference type="EMBL" id="LR797474">
    <property type="protein sequence ID" value="CAB4219166.1"/>
    <property type="molecule type" value="Genomic_DNA"/>
</dbReference>
<evidence type="ECO:0000256" key="1">
    <source>
        <dbReference type="SAM" id="Coils"/>
    </source>
</evidence>
<keyword evidence="1" id="KW-0175">Coiled coil</keyword>
<gene>
    <name evidence="2" type="ORF">UFOVP1604_249</name>
</gene>
<reference evidence="2" key="1">
    <citation type="submission" date="2020-05" db="EMBL/GenBank/DDBJ databases">
        <authorList>
            <person name="Chiriac C."/>
            <person name="Salcher M."/>
            <person name="Ghai R."/>
            <person name="Kavagutti S V."/>
        </authorList>
    </citation>
    <scope>NUCLEOTIDE SEQUENCE</scope>
</reference>
<organism evidence="2">
    <name type="scientific">uncultured Caudovirales phage</name>
    <dbReference type="NCBI Taxonomy" id="2100421"/>
    <lineage>
        <taxon>Viruses</taxon>
        <taxon>Duplodnaviria</taxon>
        <taxon>Heunggongvirae</taxon>
        <taxon>Uroviricota</taxon>
        <taxon>Caudoviricetes</taxon>
        <taxon>Peduoviridae</taxon>
        <taxon>Maltschvirus</taxon>
        <taxon>Maltschvirus maltsch</taxon>
    </lineage>
</organism>
<sequence>MNGLIQELTNELKNNSSISSNIAAKVVLESINNSLLLGVSPDQILENSLNTLEQFANELVNENLKEVVAKFKKMADKPTKRLQNMASEAGLSLKLKALKESEIYADPVVKHTVARLEEAVASMPEYRALNFFFNGLSKFSYDKTISTILESLITYVNENSVKLEILNSIYEMRVTGAILYKDACALLEEALLENIETSDSLKMKLRSHAQLPVVNQLINKISMLESKTTGTFNLGIGNSDSQVKPIIAPFYKISESDAIVFVDNKFIKVSEDSDPSQMTAEEVKEFPEFFETCEAFATLNFKEHSTELVSSCRNLTIAFGVNENGTLNLKINNSIIENINNIKLSEIFLMETIETRNALSKLFNNLDLVVNLEFGKTIINERLGRDSIVLNLGEDIFVFEKLGETRIVKKMKGLTFHSYVMENFKYDISEMYSIQLEEREANIKAFDVEKKTIEENLAKLEASISQIEEALSDSGLTAEYQEKLTELKVSIEKNVNALKSQYIVVDQSKKKA</sequence>